<evidence type="ECO:0000256" key="3">
    <source>
        <dbReference type="ARBA" id="ARBA00004496"/>
    </source>
</evidence>
<comment type="catalytic activity">
    <reaction evidence="14">
        <text>GMP + diphosphate = guanine + 5-phospho-alpha-D-ribose 1-diphosphate</text>
        <dbReference type="Rhea" id="RHEA:25424"/>
        <dbReference type="ChEBI" id="CHEBI:16235"/>
        <dbReference type="ChEBI" id="CHEBI:33019"/>
        <dbReference type="ChEBI" id="CHEBI:58017"/>
        <dbReference type="ChEBI" id="CHEBI:58115"/>
        <dbReference type="EC" id="2.4.2.8"/>
    </reaction>
    <physiologicalReaction direction="right-to-left" evidence="14">
        <dbReference type="Rhea" id="RHEA:25426"/>
    </physiologicalReaction>
</comment>
<evidence type="ECO:0000256" key="4">
    <source>
        <dbReference type="ARBA" id="ARBA00004669"/>
    </source>
</evidence>
<evidence type="ECO:0000313" key="19">
    <source>
        <dbReference type="Proteomes" id="UP000467132"/>
    </source>
</evidence>
<dbReference type="GO" id="GO:0006166">
    <property type="term" value="P:purine ribonucleoside salvage"/>
    <property type="evidence" value="ECO:0007669"/>
    <property type="project" value="UniProtKB-KW"/>
</dbReference>
<proteinExistence type="inferred from homology"/>
<dbReference type="UniPathway" id="UPA00591">
    <property type="reaction ID" value="UER00648"/>
</dbReference>
<feature type="domain" description="Phosphoribosyltransferase" evidence="17">
    <location>
        <begin position="12"/>
        <end position="158"/>
    </location>
</feature>
<dbReference type="GO" id="GO:0052657">
    <property type="term" value="F:guanine phosphoribosyltransferase activity"/>
    <property type="evidence" value="ECO:0007669"/>
    <property type="project" value="UniProtKB-ARBA"/>
</dbReference>
<dbReference type="GO" id="GO:0005829">
    <property type="term" value="C:cytosol"/>
    <property type="evidence" value="ECO:0007669"/>
    <property type="project" value="TreeGrafter"/>
</dbReference>
<dbReference type="GO" id="GO:0000287">
    <property type="term" value="F:magnesium ion binding"/>
    <property type="evidence" value="ECO:0007669"/>
    <property type="project" value="TreeGrafter"/>
</dbReference>
<dbReference type="GO" id="GO:0004422">
    <property type="term" value="F:hypoxanthine phosphoribosyltransferase activity"/>
    <property type="evidence" value="ECO:0007669"/>
    <property type="project" value="InterPro"/>
</dbReference>
<evidence type="ECO:0000256" key="14">
    <source>
        <dbReference type="ARBA" id="ARBA00048811"/>
    </source>
</evidence>
<evidence type="ECO:0000256" key="2">
    <source>
        <dbReference type="ARBA" id="ARBA00002049"/>
    </source>
</evidence>
<dbReference type="GO" id="GO:0032263">
    <property type="term" value="P:GMP salvage"/>
    <property type="evidence" value="ECO:0007669"/>
    <property type="project" value="TreeGrafter"/>
</dbReference>
<dbReference type="Pfam" id="PF00156">
    <property type="entry name" value="Pribosyltran"/>
    <property type="match status" value="1"/>
</dbReference>
<keyword evidence="10 16" id="KW-0479">Metal-binding</keyword>
<dbReference type="GO" id="GO:0006178">
    <property type="term" value="P:guanine salvage"/>
    <property type="evidence" value="ECO:0007669"/>
    <property type="project" value="TreeGrafter"/>
</dbReference>
<reference evidence="18 19" key="1">
    <citation type="submission" date="2018-08" db="EMBL/GenBank/DDBJ databases">
        <title>Murine metabolic-syndrome-specific gut microbial biobank.</title>
        <authorList>
            <person name="Liu C."/>
        </authorList>
    </citation>
    <scope>NUCLEOTIDE SEQUENCE [LARGE SCALE GENOMIC DNA]</scope>
    <source>
        <strain evidence="18 19">583</strain>
    </source>
</reference>
<comment type="cofactor">
    <cofactor evidence="1 16">
        <name>Mg(2+)</name>
        <dbReference type="ChEBI" id="CHEBI:18420"/>
    </cofactor>
</comment>
<dbReference type="InterPro" id="IPR005904">
    <property type="entry name" value="Hxn_phspho_trans"/>
</dbReference>
<dbReference type="InterPro" id="IPR000836">
    <property type="entry name" value="PRTase_dom"/>
</dbReference>
<dbReference type="PANTHER" id="PTHR43340">
    <property type="entry name" value="HYPOXANTHINE-GUANINE PHOSPHORIBOSYLTRANSFERASE"/>
    <property type="match status" value="1"/>
</dbReference>
<accession>A0A845QW88</accession>
<dbReference type="SUPFAM" id="SSF53271">
    <property type="entry name" value="PRTase-like"/>
    <property type="match status" value="1"/>
</dbReference>
<dbReference type="FunFam" id="3.40.50.2020:FF:000006">
    <property type="entry name" value="Hypoxanthine phosphoribosyltransferase"/>
    <property type="match status" value="1"/>
</dbReference>
<evidence type="ECO:0000259" key="17">
    <source>
        <dbReference type="Pfam" id="PF00156"/>
    </source>
</evidence>
<evidence type="ECO:0000256" key="12">
    <source>
        <dbReference type="ARBA" id="ARBA00022741"/>
    </source>
</evidence>
<evidence type="ECO:0000256" key="8">
    <source>
        <dbReference type="ARBA" id="ARBA00022676"/>
    </source>
</evidence>
<evidence type="ECO:0000256" key="13">
    <source>
        <dbReference type="ARBA" id="ARBA00022842"/>
    </source>
</evidence>
<evidence type="ECO:0000256" key="10">
    <source>
        <dbReference type="ARBA" id="ARBA00022723"/>
    </source>
</evidence>
<keyword evidence="11 16" id="KW-0660">Purine salvage</keyword>
<evidence type="ECO:0000256" key="11">
    <source>
        <dbReference type="ARBA" id="ARBA00022726"/>
    </source>
</evidence>
<dbReference type="Proteomes" id="UP000467132">
    <property type="component" value="Unassembled WGS sequence"/>
</dbReference>
<comment type="catalytic activity">
    <reaction evidence="15">
        <text>IMP + diphosphate = hypoxanthine + 5-phospho-alpha-D-ribose 1-diphosphate</text>
        <dbReference type="Rhea" id="RHEA:17973"/>
        <dbReference type="ChEBI" id="CHEBI:17368"/>
        <dbReference type="ChEBI" id="CHEBI:33019"/>
        <dbReference type="ChEBI" id="CHEBI:58017"/>
        <dbReference type="ChEBI" id="CHEBI:58053"/>
        <dbReference type="EC" id="2.4.2.8"/>
    </reaction>
    <physiologicalReaction direction="right-to-left" evidence="15">
        <dbReference type="Rhea" id="RHEA:17975"/>
    </physiologicalReaction>
</comment>
<comment type="similarity">
    <text evidence="6 16">Belongs to the purine/pyrimidine phosphoribosyltransferase family.</text>
</comment>
<keyword evidence="13 16" id="KW-0460">Magnesium</keyword>
<evidence type="ECO:0000256" key="5">
    <source>
        <dbReference type="ARBA" id="ARBA00004676"/>
    </source>
</evidence>
<name>A0A845QW88_9CLOT</name>
<keyword evidence="7 16" id="KW-0963">Cytoplasm</keyword>
<protein>
    <recommendedName>
        <fullName evidence="16">Hypoxanthine phosphoribosyltransferase</fullName>
        <ecNumber evidence="16">2.4.2.8</ecNumber>
    </recommendedName>
</protein>
<keyword evidence="8 16" id="KW-0328">Glycosyltransferase</keyword>
<dbReference type="EMBL" id="QXXA01000001">
    <property type="protein sequence ID" value="NBI05432.1"/>
    <property type="molecule type" value="Genomic_DNA"/>
</dbReference>
<evidence type="ECO:0000256" key="1">
    <source>
        <dbReference type="ARBA" id="ARBA00001946"/>
    </source>
</evidence>
<dbReference type="AlphaFoldDB" id="A0A845QW88"/>
<dbReference type="GO" id="GO:0046100">
    <property type="term" value="P:hypoxanthine metabolic process"/>
    <property type="evidence" value="ECO:0007669"/>
    <property type="project" value="TreeGrafter"/>
</dbReference>
<keyword evidence="12 16" id="KW-0547">Nucleotide-binding</keyword>
<dbReference type="PANTHER" id="PTHR43340:SF1">
    <property type="entry name" value="HYPOXANTHINE PHOSPHORIBOSYLTRANSFERASE"/>
    <property type="match status" value="1"/>
</dbReference>
<evidence type="ECO:0000313" key="18">
    <source>
        <dbReference type="EMBL" id="NBI05432.1"/>
    </source>
</evidence>
<dbReference type="Gene3D" id="3.40.50.2020">
    <property type="match status" value="1"/>
</dbReference>
<comment type="pathway">
    <text evidence="4 16">Purine metabolism; IMP biosynthesis via salvage pathway; IMP from hypoxanthine: step 1/1.</text>
</comment>
<dbReference type="RefSeq" id="WP_160195940.1">
    <property type="nucleotide sequence ID" value="NZ_QXXA01000001.1"/>
</dbReference>
<dbReference type="InterPro" id="IPR029057">
    <property type="entry name" value="PRTase-like"/>
</dbReference>
<comment type="caution">
    <text evidence="18">The sequence shown here is derived from an EMBL/GenBank/DDBJ whole genome shotgun (WGS) entry which is preliminary data.</text>
</comment>
<comment type="subcellular location">
    <subcellularLocation>
        <location evidence="3 16">Cytoplasm</location>
    </subcellularLocation>
</comment>
<dbReference type="NCBIfam" id="TIGR01203">
    <property type="entry name" value="HGPRTase"/>
    <property type="match status" value="1"/>
</dbReference>
<evidence type="ECO:0000256" key="16">
    <source>
        <dbReference type="RuleBase" id="RU364099"/>
    </source>
</evidence>
<evidence type="ECO:0000256" key="15">
    <source>
        <dbReference type="ARBA" id="ARBA00049402"/>
    </source>
</evidence>
<dbReference type="GO" id="GO:0032264">
    <property type="term" value="P:IMP salvage"/>
    <property type="evidence" value="ECO:0007669"/>
    <property type="project" value="UniProtKB-UniPathway"/>
</dbReference>
<keyword evidence="19" id="KW-1185">Reference proteome</keyword>
<dbReference type="CDD" id="cd06223">
    <property type="entry name" value="PRTases_typeI"/>
    <property type="match status" value="1"/>
</dbReference>
<evidence type="ECO:0000256" key="6">
    <source>
        <dbReference type="ARBA" id="ARBA00008391"/>
    </source>
</evidence>
<comment type="pathway">
    <text evidence="5">Purine metabolism; GMP biosynthesis via salvage pathway; GMP from guanine: step 1/1.</text>
</comment>
<evidence type="ECO:0000256" key="9">
    <source>
        <dbReference type="ARBA" id="ARBA00022679"/>
    </source>
</evidence>
<dbReference type="EC" id="2.4.2.8" evidence="16"/>
<dbReference type="GO" id="GO:0000166">
    <property type="term" value="F:nucleotide binding"/>
    <property type="evidence" value="ECO:0007669"/>
    <property type="project" value="UniProtKB-KW"/>
</dbReference>
<organism evidence="18 19">
    <name type="scientific">Senegalia massiliensis</name>
    <dbReference type="NCBI Taxonomy" id="1720316"/>
    <lineage>
        <taxon>Bacteria</taxon>
        <taxon>Bacillati</taxon>
        <taxon>Bacillota</taxon>
        <taxon>Clostridia</taxon>
        <taxon>Eubacteriales</taxon>
        <taxon>Clostridiaceae</taxon>
        <taxon>Senegalia</taxon>
    </lineage>
</organism>
<gene>
    <name evidence="18" type="primary">hpt</name>
    <name evidence="18" type="ORF">D3Z33_01005</name>
</gene>
<comment type="function">
    <text evidence="2">Purine salvage pathway enzyme that catalyzes the transfer of the ribosyl-5-phosphate group from 5-phospho-alpha-D-ribose 1-diphosphate (PRPP) to the N9 position of the 6-oxopurines hypoxanthine and guanine to form the corresponding ribonucleotides IMP (inosine 5'-monophosphate) and GMP (guanosine 5'-monophosphate), with the release of PPi.</text>
</comment>
<sequence>MDEKCKVVISKEEIADKVKELGQIITNDYKDKNLLVVSLLKGSFIFTADLVRKINLRVRVEFMTTSSYGSQEYSSGKVRVVNDLHANIEDYDILIVDDIVDSGNTMKFIMEYLRKRNPKSVKSCVLLDKPERREVEIEPDYYGFRIPDLFIAGYGLNYGDYYRNVEDIFVFEDK</sequence>
<dbReference type="InterPro" id="IPR050408">
    <property type="entry name" value="HGPRT"/>
</dbReference>
<keyword evidence="9 16" id="KW-0808">Transferase</keyword>
<dbReference type="OrthoDB" id="9802824at2"/>
<evidence type="ECO:0000256" key="7">
    <source>
        <dbReference type="ARBA" id="ARBA00022490"/>
    </source>
</evidence>